<keyword evidence="5" id="KW-0503">Monooxygenase</keyword>
<organism evidence="7 8">
    <name type="scientific">Penicillium canescens</name>
    <dbReference type="NCBI Taxonomy" id="5083"/>
    <lineage>
        <taxon>Eukaryota</taxon>
        <taxon>Fungi</taxon>
        <taxon>Dikarya</taxon>
        <taxon>Ascomycota</taxon>
        <taxon>Pezizomycotina</taxon>
        <taxon>Eurotiomycetes</taxon>
        <taxon>Eurotiomycetidae</taxon>
        <taxon>Eurotiales</taxon>
        <taxon>Aspergillaceae</taxon>
        <taxon>Penicillium</taxon>
    </lineage>
</organism>
<dbReference type="EMBL" id="JAQJZL010000014">
    <property type="protein sequence ID" value="KAJ6030329.1"/>
    <property type="molecule type" value="Genomic_DNA"/>
</dbReference>
<dbReference type="PANTHER" id="PTHR13789:SF309">
    <property type="entry name" value="PUTATIVE (AFU_ORTHOLOGUE AFUA_6G14510)-RELATED"/>
    <property type="match status" value="1"/>
</dbReference>
<keyword evidence="3" id="KW-0274">FAD</keyword>
<comment type="similarity">
    <text evidence="1">Belongs to the paxM FAD-dependent monooxygenase family.</text>
</comment>
<protein>
    <recommendedName>
        <fullName evidence="6">FAD-binding domain-containing protein</fullName>
    </recommendedName>
</protein>
<feature type="domain" description="FAD-binding" evidence="6">
    <location>
        <begin position="7"/>
        <end position="334"/>
    </location>
</feature>
<dbReference type="Pfam" id="PF01494">
    <property type="entry name" value="FAD_binding_3"/>
    <property type="match status" value="1"/>
</dbReference>
<dbReference type="SUPFAM" id="SSF51905">
    <property type="entry name" value="FAD/NAD(P)-binding domain"/>
    <property type="match status" value="1"/>
</dbReference>
<evidence type="ECO:0000313" key="7">
    <source>
        <dbReference type="EMBL" id="KAJ6030329.1"/>
    </source>
</evidence>
<dbReference type="Proteomes" id="UP001219568">
    <property type="component" value="Unassembled WGS sequence"/>
</dbReference>
<evidence type="ECO:0000256" key="4">
    <source>
        <dbReference type="ARBA" id="ARBA00023002"/>
    </source>
</evidence>
<reference evidence="7" key="1">
    <citation type="journal article" date="2023" name="IMA Fungus">
        <title>Comparative genomic study of the Penicillium genus elucidates a diverse pangenome and 15 lateral gene transfer events.</title>
        <authorList>
            <person name="Petersen C."/>
            <person name="Sorensen T."/>
            <person name="Nielsen M.R."/>
            <person name="Sondergaard T.E."/>
            <person name="Sorensen J.L."/>
            <person name="Fitzpatrick D.A."/>
            <person name="Frisvad J.C."/>
            <person name="Nielsen K.L."/>
        </authorList>
    </citation>
    <scope>NUCLEOTIDE SEQUENCE</scope>
    <source>
        <strain evidence="7">IBT 15450</strain>
    </source>
</reference>
<dbReference type="InterPro" id="IPR036188">
    <property type="entry name" value="FAD/NAD-bd_sf"/>
</dbReference>
<keyword evidence="8" id="KW-1185">Reference proteome</keyword>
<evidence type="ECO:0000256" key="5">
    <source>
        <dbReference type="ARBA" id="ARBA00023033"/>
    </source>
</evidence>
<name>A0AAD6I5D6_PENCN</name>
<evidence type="ECO:0000256" key="3">
    <source>
        <dbReference type="ARBA" id="ARBA00022827"/>
    </source>
</evidence>
<dbReference type="Gene3D" id="3.50.50.60">
    <property type="entry name" value="FAD/NAD(P)-binding domain"/>
    <property type="match status" value="1"/>
</dbReference>
<keyword evidence="4" id="KW-0560">Oxidoreductase</keyword>
<dbReference type="GO" id="GO:0071949">
    <property type="term" value="F:FAD binding"/>
    <property type="evidence" value="ECO:0007669"/>
    <property type="project" value="InterPro"/>
</dbReference>
<proteinExistence type="inferred from homology"/>
<evidence type="ECO:0000259" key="6">
    <source>
        <dbReference type="Pfam" id="PF01494"/>
    </source>
</evidence>
<evidence type="ECO:0000256" key="1">
    <source>
        <dbReference type="ARBA" id="ARBA00007992"/>
    </source>
</evidence>
<reference evidence="7" key="2">
    <citation type="submission" date="2023-01" db="EMBL/GenBank/DDBJ databases">
        <authorList>
            <person name="Petersen C."/>
        </authorList>
    </citation>
    <scope>NUCLEOTIDE SEQUENCE</scope>
    <source>
        <strain evidence="7">IBT 15450</strain>
    </source>
</reference>
<comment type="caution">
    <text evidence="7">The sequence shown here is derived from an EMBL/GenBank/DDBJ whole genome shotgun (WGS) entry which is preliminary data.</text>
</comment>
<dbReference type="InterPro" id="IPR050493">
    <property type="entry name" value="FAD-dep_Monooxygenase_BioMet"/>
</dbReference>
<evidence type="ECO:0000313" key="8">
    <source>
        <dbReference type="Proteomes" id="UP001219568"/>
    </source>
</evidence>
<dbReference type="PANTHER" id="PTHR13789">
    <property type="entry name" value="MONOOXYGENASE"/>
    <property type="match status" value="1"/>
</dbReference>
<dbReference type="GO" id="GO:0004497">
    <property type="term" value="F:monooxygenase activity"/>
    <property type="evidence" value="ECO:0007669"/>
    <property type="project" value="UniProtKB-KW"/>
</dbReference>
<dbReference type="InterPro" id="IPR002938">
    <property type="entry name" value="FAD-bd"/>
</dbReference>
<keyword evidence="2" id="KW-0285">Flavoprotein</keyword>
<gene>
    <name evidence="7" type="ORF">N7460_010595</name>
</gene>
<accession>A0AAD6I5D6</accession>
<sequence>MGGKEMTSVAIIGGGPGGLGTAIALSQLPFLRVTLYEKNPEPREAGAGLSLSSNAWKVLDLLGASDMVKGGSKSNTHQRSAYTGKVLSITQNPENSAEHHRGAIRARRTRLQSALLAKVPDGVIQYSKKLVSLEDLPGHGVRLLFQDQTDVVADIVVGADGIHSIVRRHLFPDHQLSFTGNTAFRVLVPRSHLSHIPDITPTTSWWWGEAGHVYLSDVDDETETENPLFEITVRSYREPEIPGETVYWGIPATNAKVASRVKTFDQRIRDAVSMVAEGEWREFATFAGPRLEKITGWDKVVLIGDASHPLSGAFGSGATFAMEDGWILARALERTRFTSHLARDALKIFESIRSPYYNKMYQHLDESKSRTQKFQAKTEDFDAILQYKVDSFLYGDKDFIYKNDIKKVWEEFCVTEQTKEE</sequence>
<evidence type="ECO:0000256" key="2">
    <source>
        <dbReference type="ARBA" id="ARBA00022630"/>
    </source>
</evidence>
<dbReference type="PRINTS" id="PR00420">
    <property type="entry name" value="RNGMNOXGNASE"/>
</dbReference>
<dbReference type="AlphaFoldDB" id="A0AAD6I5D6"/>